<proteinExistence type="predicted"/>
<evidence type="ECO:0000259" key="1">
    <source>
        <dbReference type="PROSITE" id="PS50879"/>
    </source>
</evidence>
<organism evidence="2 3">
    <name type="scientific">Araneus ventricosus</name>
    <name type="common">Orbweaver spider</name>
    <name type="synonym">Epeira ventricosa</name>
    <dbReference type="NCBI Taxonomy" id="182803"/>
    <lineage>
        <taxon>Eukaryota</taxon>
        <taxon>Metazoa</taxon>
        <taxon>Ecdysozoa</taxon>
        <taxon>Arthropoda</taxon>
        <taxon>Chelicerata</taxon>
        <taxon>Arachnida</taxon>
        <taxon>Araneae</taxon>
        <taxon>Araneomorphae</taxon>
        <taxon>Entelegynae</taxon>
        <taxon>Araneoidea</taxon>
        <taxon>Araneidae</taxon>
        <taxon>Araneus</taxon>
    </lineage>
</organism>
<sequence>MLKTNSPIARSIQNSMYNTHNIRLGWVRAHVGYLGNEKADELAKEAITYTEAEVFTVALPRKQCETRWQRRRDDGINGRSKYEVIKKVGLRNHNWPRQLIQFIIGHGPFPSYLFRFGKHPDNCCACGQPDTPLHYASECHLTLSYHLRCPADQHIEAWMKSITNHRPLTNKITDLLNFIPSQEDLLKSEQPE</sequence>
<evidence type="ECO:0000313" key="3">
    <source>
        <dbReference type="Proteomes" id="UP000499080"/>
    </source>
</evidence>
<dbReference type="Gene3D" id="3.30.420.10">
    <property type="entry name" value="Ribonuclease H-like superfamily/Ribonuclease H"/>
    <property type="match status" value="1"/>
</dbReference>
<dbReference type="InterPro" id="IPR036397">
    <property type="entry name" value="RNaseH_sf"/>
</dbReference>
<feature type="domain" description="RNase H type-1" evidence="1">
    <location>
        <begin position="1"/>
        <end position="48"/>
    </location>
</feature>
<dbReference type="InterPro" id="IPR002156">
    <property type="entry name" value="RNaseH_domain"/>
</dbReference>
<gene>
    <name evidence="2" type="ORF">AVEN_24500_1</name>
</gene>
<protein>
    <recommendedName>
        <fullName evidence="1">RNase H type-1 domain-containing protein</fullName>
    </recommendedName>
</protein>
<dbReference type="GO" id="GO:0003676">
    <property type="term" value="F:nucleic acid binding"/>
    <property type="evidence" value="ECO:0007669"/>
    <property type="project" value="InterPro"/>
</dbReference>
<evidence type="ECO:0000313" key="2">
    <source>
        <dbReference type="EMBL" id="GBN61893.1"/>
    </source>
</evidence>
<name>A0A4Y2QFG2_ARAVE</name>
<dbReference type="AlphaFoldDB" id="A0A4Y2QFG2"/>
<accession>A0A4Y2QFG2</accession>
<dbReference type="InterPro" id="IPR012337">
    <property type="entry name" value="RNaseH-like_sf"/>
</dbReference>
<dbReference type="Proteomes" id="UP000499080">
    <property type="component" value="Unassembled WGS sequence"/>
</dbReference>
<comment type="caution">
    <text evidence="2">The sequence shown here is derived from an EMBL/GenBank/DDBJ whole genome shotgun (WGS) entry which is preliminary data.</text>
</comment>
<dbReference type="Pfam" id="PF00075">
    <property type="entry name" value="RNase_H"/>
    <property type="match status" value="1"/>
</dbReference>
<dbReference type="OrthoDB" id="3253907at2759"/>
<dbReference type="GO" id="GO:0004523">
    <property type="term" value="F:RNA-DNA hybrid ribonuclease activity"/>
    <property type="evidence" value="ECO:0007669"/>
    <property type="project" value="InterPro"/>
</dbReference>
<reference evidence="2 3" key="1">
    <citation type="journal article" date="2019" name="Sci. Rep.">
        <title>Orb-weaving spider Araneus ventricosus genome elucidates the spidroin gene catalogue.</title>
        <authorList>
            <person name="Kono N."/>
            <person name="Nakamura H."/>
            <person name="Ohtoshi R."/>
            <person name="Moran D.A.P."/>
            <person name="Shinohara A."/>
            <person name="Yoshida Y."/>
            <person name="Fujiwara M."/>
            <person name="Mori M."/>
            <person name="Tomita M."/>
            <person name="Arakawa K."/>
        </authorList>
    </citation>
    <scope>NUCLEOTIDE SEQUENCE [LARGE SCALE GENOMIC DNA]</scope>
</reference>
<dbReference type="SUPFAM" id="SSF53098">
    <property type="entry name" value="Ribonuclease H-like"/>
    <property type="match status" value="1"/>
</dbReference>
<dbReference type="EMBL" id="BGPR01013716">
    <property type="protein sequence ID" value="GBN61893.1"/>
    <property type="molecule type" value="Genomic_DNA"/>
</dbReference>
<dbReference type="PROSITE" id="PS50879">
    <property type="entry name" value="RNASE_H_1"/>
    <property type="match status" value="1"/>
</dbReference>
<keyword evidence="3" id="KW-1185">Reference proteome</keyword>